<dbReference type="EMBL" id="JH711575">
    <property type="protein sequence ID" value="EIW83882.1"/>
    <property type="molecule type" value="Genomic_DNA"/>
</dbReference>
<evidence type="ECO:0000313" key="3">
    <source>
        <dbReference type="Proteomes" id="UP000053558"/>
    </source>
</evidence>
<protein>
    <submittedName>
        <fullName evidence="2">Uncharacterized protein</fullName>
    </submittedName>
</protein>
<dbReference type="GeneID" id="19204869"/>
<organism evidence="2 3">
    <name type="scientific">Coniophora puteana (strain RWD-64-598)</name>
    <name type="common">Brown rot fungus</name>
    <dbReference type="NCBI Taxonomy" id="741705"/>
    <lineage>
        <taxon>Eukaryota</taxon>
        <taxon>Fungi</taxon>
        <taxon>Dikarya</taxon>
        <taxon>Basidiomycota</taxon>
        <taxon>Agaricomycotina</taxon>
        <taxon>Agaricomycetes</taxon>
        <taxon>Agaricomycetidae</taxon>
        <taxon>Boletales</taxon>
        <taxon>Coniophorineae</taxon>
        <taxon>Coniophoraceae</taxon>
        <taxon>Coniophora</taxon>
    </lineage>
</organism>
<keyword evidence="3" id="KW-1185">Reference proteome</keyword>
<reference evidence="3" key="1">
    <citation type="journal article" date="2012" name="Science">
        <title>The Paleozoic origin of enzymatic lignin decomposition reconstructed from 31 fungal genomes.</title>
        <authorList>
            <person name="Floudas D."/>
            <person name="Binder M."/>
            <person name="Riley R."/>
            <person name="Barry K."/>
            <person name="Blanchette R.A."/>
            <person name="Henrissat B."/>
            <person name="Martinez A.T."/>
            <person name="Otillar R."/>
            <person name="Spatafora J.W."/>
            <person name="Yadav J.S."/>
            <person name="Aerts A."/>
            <person name="Benoit I."/>
            <person name="Boyd A."/>
            <person name="Carlson A."/>
            <person name="Copeland A."/>
            <person name="Coutinho P.M."/>
            <person name="de Vries R.P."/>
            <person name="Ferreira P."/>
            <person name="Findley K."/>
            <person name="Foster B."/>
            <person name="Gaskell J."/>
            <person name="Glotzer D."/>
            <person name="Gorecki P."/>
            <person name="Heitman J."/>
            <person name="Hesse C."/>
            <person name="Hori C."/>
            <person name="Igarashi K."/>
            <person name="Jurgens J.A."/>
            <person name="Kallen N."/>
            <person name="Kersten P."/>
            <person name="Kohler A."/>
            <person name="Kuees U."/>
            <person name="Kumar T.K.A."/>
            <person name="Kuo A."/>
            <person name="LaButti K."/>
            <person name="Larrondo L.F."/>
            <person name="Lindquist E."/>
            <person name="Ling A."/>
            <person name="Lombard V."/>
            <person name="Lucas S."/>
            <person name="Lundell T."/>
            <person name="Martin R."/>
            <person name="McLaughlin D.J."/>
            <person name="Morgenstern I."/>
            <person name="Morin E."/>
            <person name="Murat C."/>
            <person name="Nagy L.G."/>
            <person name="Nolan M."/>
            <person name="Ohm R.A."/>
            <person name="Patyshakuliyeva A."/>
            <person name="Rokas A."/>
            <person name="Ruiz-Duenas F.J."/>
            <person name="Sabat G."/>
            <person name="Salamov A."/>
            <person name="Samejima M."/>
            <person name="Schmutz J."/>
            <person name="Slot J.C."/>
            <person name="St John F."/>
            <person name="Stenlid J."/>
            <person name="Sun H."/>
            <person name="Sun S."/>
            <person name="Syed K."/>
            <person name="Tsang A."/>
            <person name="Wiebenga A."/>
            <person name="Young D."/>
            <person name="Pisabarro A."/>
            <person name="Eastwood D.C."/>
            <person name="Martin F."/>
            <person name="Cullen D."/>
            <person name="Grigoriev I.V."/>
            <person name="Hibbett D.S."/>
        </authorList>
    </citation>
    <scope>NUCLEOTIDE SEQUENCE [LARGE SCALE GENOMIC DNA]</scope>
    <source>
        <strain evidence="3">RWD-64-598 SS2</strain>
    </source>
</reference>
<evidence type="ECO:0000313" key="2">
    <source>
        <dbReference type="EMBL" id="EIW83882.1"/>
    </source>
</evidence>
<accession>A0A5M3MXP8</accession>
<dbReference type="Proteomes" id="UP000053558">
    <property type="component" value="Unassembled WGS sequence"/>
</dbReference>
<dbReference type="AlphaFoldDB" id="A0A5M3MXP8"/>
<dbReference type="KEGG" id="cput:CONPUDRAFT_163147"/>
<dbReference type="RefSeq" id="XP_007765742.1">
    <property type="nucleotide sequence ID" value="XM_007767552.1"/>
</dbReference>
<proteinExistence type="predicted"/>
<comment type="caution">
    <text evidence="2">The sequence shown here is derived from an EMBL/GenBank/DDBJ whole genome shotgun (WGS) entry which is preliminary data.</text>
</comment>
<sequence length="416" mass="44622">MYQSQHHTAVKNLVEDMLDRMGGQEGLQGESADDENSAMIDQSRAAAVTLGRLPIDVSEKPCDVRDLASTDPISGFCDAVATVSLPNFVSSQSSPALRRAAETFALVHKGAARREVAYYHGVCDVAASNRQFAAAQNLFHGNVRSAGIVSGTKLDTVDLSMLLAPPASNGRSHRLPEVTLKSKHITRPPSLPPSASADTKDGASVDGSGISASSNRVSSLELPLLFANHTPPEKAISHVGEHQHRMCAASGAAFFGAMGFSNIPVFSLVTNGTQGVLTCAWAEVYDGFQRIRIAERNGVLFDLANPLSAFHFATFLRSPPPATRRTMNIIMRSPAIHPRRPPHFERERMLVGPLAMRLGEGHTEVVVLLVVRDVIVVAFLVGAVRKATSVLSLDFPVWHDGDRHERIGSESGVSSA</sequence>
<feature type="region of interest" description="Disordered" evidence="1">
    <location>
        <begin position="180"/>
        <end position="210"/>
    </location>
</feature>
<gene>
    <name evidence="2" type="ORF">CONPUDRAFT_163147</name>
</gene>
<evidence type="ECO:0000256" key="1">
    <source>
        <dbReference type="SAM" id="MobiDB-lite"/>
    </source>
</evidence>
<name>A0A5M3MXP8_CONPW</name>